<evidence type="ECO:0000313" key="15">
    <source>
        <dbReference type="Proteomes" id="UP001174909"/>
    </source>
</evidence>
<evidence type="ECO:0000256" key="7">
    <source>
        <dbReference type="ARBA" id="ARBA00023242"/>
    </source>
</evidence>
<feature type="coiled-coil region" evidence="11">
    <location>
        <begin position="460"/>
        <end position="558"/>
    </location>
</feature>
<keyword evidence="15" id="KW-1185">Reference proteome</keyword>
<dbReference type="EMBL" id="CASHTH010004234">
    <property type="protein sequence ID" value="CAI8054994.1"/>
    <property type="molecule type" value="Genomic_DNA"/>
</dbReference>
<evidence type="ECO:0000256" key="12">
    <source>
        <dbReference type="SAM" id="MobiDB-lite"/>
    </source>
</evidence>
<evidence type="ECO:0000259" key="13">
    <source>
        <dbReference type="Pfam" id="PF03801"/>
    </source>
</evidence>
<evidence type="ECO:0000256" key="4">
    <source>
        <dbReference type="ARBA" id="ARBA00022776"/>
    </source>
</evidence>
<dbReference type="GO" id="GO:0051315">
    <property type="term" value="P:attachment of mitotic spindle microtubules to kinetochore"/>
    <property type="evidence" value="ECO:0007669"/>
    <property type="project" value="UniProtKB-UniRule"/>
</dbReference>
<dbReference type="AlphaFoldDB" id="A0AA35TWE8"/>
<feature type="coiled-coil region" evidence="11">
    <location>
        <begin position="260"/>
        <end position="328"/>
    </location>
</feature>
<feature type="non-terminal residue" evidence="14">
    <location>
        <position position="654"/>
    </location>
</feature>
<dbReference type="InterPro" id="IPR055260">
    <property type="entry name" value="Ndc80_CH"/>
</dbReference>
<dbReference type="Proteomes" id="UP001174909">
    <property type="component" value="Unassembled WGS sequence"/>
</dbReference>
<dbReference type="GO" id="GO:0031262">
    <property type="term" value="C:Ndc80 complex"/>
    <property type="evidence" value="ECO:0007669"/>
    <property type="project" value="UniProtKB-UniRule"/>
</dbReference>
<evidence type="ECO:0000256" key="8">
    <source>
        <dbReference type="ARBA" id="ARBA00023306"/>
    </source>
</evidence>
<feature type="domain" description="Kinetochore protein Ndc80 CH" evidence="13">
    <location>
        <begin position="77"/>
        <end position="213"/>
    </location>
</feature>
<evidence type="ECO:0000256" key="9">
    <source>
        <dbReference type="ARBA" id="ARBA00023328"/>
    </source>
</evidence>
<gene>
    <name evidence="14" type="ORF">GBAR_LOCUS30011</name>
</gene>
<comment type="similarity">
    <text evidence="1 10">Belongs to the NDC80/HEC1 family.</text>
</comment>
<evidence type="ECO:0000256" key="2">
    <source>
        <dbReference type="ARBA" id="ARBA00022454"/>
    </source>
</evidence>
<protein>
    <recommendedName>
        <fullName evidence="10">Kinetochore protein NDC80</fullName>
    </recommendedName>
</protein>
<proteinExistence type="inferred from homology"/>
<dbReference type="InterPro" id="IPR038273">
    <property type="entry name" value="Ndc80_sf"/>
</dbReference>
<keyword evidence="5 10" id="KW-0995">Kinetochore</keyword>
<dbReference type="PANTHER" id="PTHR10643:SF2">
    <property type="entry name" value="KINETOCHORE PROTEIN NDC80 HOMOLOG"/>
    <property type="match status" value="1"/>
</dbReference>
<keyword evidence="2 10" id="KW-0158">Chromosome</keyword>
<evidence type="ECO:0000256" key="10">
    <source>
        <dbReference type="RuleBase" id="RU368072"/>
    </source>
</evidence>
<evidence type="ECO:0000256" key="3">
    <source>
        <dbReference type="ARBA" id="ARBA00022618"/>
    </source>
</evidence>
<dbReference type="PANTHER" id="PTHR10643">
    <property type="entry name" value="KINETOCHORE PROTEIN NDC80"/>
    <property type="match status" value="1"/>
</dbReference>
<dbReference type="Pfam" id="PF03801">
    <property type="entry name" value="Ndc80_HEC"/>
    <property type="match status" value="1"/>
</dbReference>
<evidence type="ECO:0000256" key="11">
    <source>
        <dbReference type="SAM" id="Coils"/>
    </source>
</evidence>
<comment type="function">
    <text evidence="10">Acts as a component of the essential kinetochore-associated NDC80 complex, which is required for chromosome segregation and spindle checkpoint activity.</text>
</comment>
<keyword evidence="4 10" id="KW-0498">Mitosis</keyword>
<keyword evidence="3 10" id="KW-0132">Cell division</keyword>
<sequence length="654" mass="74340">AKRERRLLLQAESVEYGQSTVSTRVSRSPDPRGCSGADPEEEKMSGLPGGGVRTSGVAPPNRRRTQVLAKGSRPSSSAVGPASHKRSSVYGHGGHSQPKKDPRPLSDRSFQISATKKLIAFLLDKNYGKIFTPKQLQNPSTKEFLHIFNFLVTMIDPYLEVNGMTIVEDVPKTLKLMSYPFTVSKNHMLNVGSPHSWPILLGALAWLVDCCSLPDRTKELMFPSESGFDDGQPTPKEQEMLVEFYMYDVYLQYGHGSPEYQELLQQKAEADRQRLEELKEATVRVVDENEQLERATEELAQSSIPVLMAKKEENNQELAALEETVERELPQTTARVDEDFNRLMAVESEIEMQILTGEEKCKELEEMIRNQTMSAKDARELRMSISNAELDLEKHRLLQRDSMARVEELQILHNRSVGLIDSACATVNNKLHRLSALLPDAASLSPLEYDTSRRADPEVLERLISQARKLRQEVHTLHERVAARLSEVESKIISGESTLSTMQNELMRKQLENENLRHNLDIEKTELEQQKKKVEEAMKTEQAEIHALQKQQRALQQRLEEGPRTKLELERAQLQFEDEVMRMVGELEEKEKEYEQCVISLTSVVEMAKWQKDEFAAKVTELAEEFKDVTIPSVPSRYLRSNKSADNSSSGKPK</sequence>
<keyword evidence="6 11" id="KW-0175">Coiled coil</keyword>
<dbReference type="GO" id="GO:0005634">
    <property type="term" value="C:nucleus"/>
    <property type="evidence" value="ECO:0007669"/>
    <property type="project" value="UniProtKB-SubCell"/>
</dbReference>
<evidence type="ECO:0000256" key="6">
    <source>
        <dbReference type="ARBA" id="ARBA00023054"/>
    </source>
</evidence>
<feature type="compositionally biased region" description="Polar residues" evidence="12">
    <location>
        <begin position="16"/>
        <end position="26"/>
    </location>
</feature>
<comment type="caution">
    <text evidence="14">The sequence shown here is derived from an EMBL/GenBank/DDBJ whole genome shotgun (WGS) entry which is preliminary data.</text>
</comment>
<comment type="subunit">
    <text evidence="10">Component of the NDC80 complex.</text>
</comment>
<evidence type="ECO:0000313" key="14">
    <source>
        <dbReference type="EMBL" id="CAI8054994.1"/>
    </source>
</evidence>
<name>A0AA35TWE8_GEOBA</name>
<keyword evidence="7 10" id="KW-0539">Nucleus</keyword>
<organism evidence="14 15">
    <name type="scientific">Geodia barretti</name>
    <name type="common">Barrett's horny sponge</name>
    <dbReference type="NCBI Taxonomy" id="519541"/>
    <lineage>
        <taxon>Eukaryota</taxon>
        <taxon>Metazoa</taxon>
        <taxon>Porifera</taxon>
        <taxon>Demospongiae</taxon>
        <taxon>Heteroscleromorpha</taxon>
        <taxon>Tetractinellida</taxon>
        <taxon>Astrophorina</taxon>
        <taxon>Geodiidae</taxon>
        <taxon>Geodia</taxon>
    </lineage>
</organism>
<dbReference type="Gene3D" id="1.10.418.30">
    <property type="entry name" value="Ncd80 complex, Ncd80 subunit"/>
    <property type="match status" value="1"/>
</dbReference>
<evidence type="ECO:0000256" key="1">
    <source>
        <dbReference type="ARBA" id="ARBA00007050"/>
    </source>
</evidence>
<keyword evidence="9 10" id="KW-0137">Centromere</keyword>
<evidence type="ECO:0000256" key="5">
    <source>
        <dbReference type="ARBA" id="ARBA00022838"/>
    </source>
</evidence>
<reference evidence="14" key="1">
    <citation type="submission" date="2023-03" db="EMBL/GenBank/DDBJ databases">
        <authorList>
            <person name="Steffen K."/>
            <person name="Cardenas P."/>
        </authorList>
    </citation>
    <scope>NUCLEOTIDE SEQUENCE</scope>
</reference>
<dbReference type="InterPro" id="IPR005550">
    <property type="entry name" value="Kinetochore_Ndc80"/>
</dbReference>
<feature type="region of interest" description="Disordered" evidence="12">
    <location>
        <begin position="1"/>
        <end position="107"/>
    </location>
</feature>
<comment type="subcellular location">
    <subcellularLocation>
        <location evidence="10">Chromosome</location>
        <location evidence="10">Centromere</location>
        <location evidence="10">Kinetochore</location>
    </subcellularLocation>
    <subcellularLocation>
        <location evidence="10">Nucleus</location>
    </subcellularLocation>
</comment>
<dbReference type="GO" id="GO:0051301">
    <property type="term" value="P:cell division"/>
    <property type="evidence" value="ECO:0007669"/>
    <property type="project" value="UniProtKB-UniRule"/>
</dbReference>
<keyword evidence="8 10" id="KW-0131">Cell cycle</keyword>
<accession>A0AA35TWE8</accession>